<name>A0A3A8PZ37_9BACT</name>
<gene>
    <name evidence="1" type="ORF">D7V93_13490</name>
</gene>
<dbReference type="SUPFAM" id="SSF109998">
    <property type="entry name" value="Triger factor/SurA peptide-binding domain-like"/>
    <property type="match status" value="1"/>
</dbReference>
<dbReference type="AlphaFoldDB" id="A0A3A8PZ37"/>
<dbReference type="EMBL" id="RAWB01000116">
    <property type="protein sequence ID" value="RKH60351.1"/>
    <property type="molecule type" value="Genomic_DNA"/>
</dbReference>
<protein>
    <submittedName>
        <fullName evidence="1">Uncharacterized protein</fullName>
    </submittedName>
</protein>
<proteinExistence type="predicted"/>
<sequence>MFGDTELQAVLRKKSLYRLLARHEAERLGLVISQAELQATTDVFRHYFHLTRADEMHAWMAKTGTSLQELTEMMRDIALINRLDALYAAEIHAGMADQHRMLAARERLQGPRE</sequence>
<comment type="caution">
    <text evidence="1">The sequence shown here is derived from an EMBL/GenBank/DDBJ whole genome shotgun (WGS) entry which is preliminary data.</text>
</comment>
<dbReference type="Proteomes" id="UP000272888">
    <property type="component" value="Unassembled WGS sequence"/>
</dbReference>
<dbReference type="Gene3D" id="1.10.4030.10">
    <property type="entry name" value="Porin chaperone SurA, peptide-binding domain"/>
    <property type="match status" value="1"/>
</dbReference>
<keyword evidence="2" id="KW-1185">Reference proteome</keyword>
<dbReference type="InterPro" id="IPR027304">
    <property type="entry name" value="Trigger_fact/SurA_dom_sf"/>
</dbReference>
<reference evidence="2" key="1">
    <citation type="submission" date="2018-09" db="EMBL/GenBank/DDBJ databases">
        <authorList>
            <person name="Livingstone P.G."/>
            <person name="Whitworth D.E."/>
        </authorList>
    </citation>
    <scope>NUCLEOTIDE SEQUENCE [LARGE SCALE GENOMIC DNA]</scope>
    <source>
        <strain evidence="2">CA051B</strain>
    </source>
</reference>
<evidence type="ECO:0000313" key="1">
    <source>
        <dbReference type="EMBL" id="RKH60351.1"/>
    </source>
</evidence>
<organism evidence="1 2">
    <name type="scientific">Corallococcus llansteffanensis</name>
    <dbReference type="NCBI Taxonomy" id="2316731"/>
    <lineage>
        <taxon>Bacteria</taxon>
        <taxon>Pseudomonadati</taxon>
        <taxon>Myxococcota</taxon>
        <taxon>Myxococcia</taxon>
        <taxon>Myxococcales</taxon>
        <taxon>Cystobacterineae</taxon>
        <taxon>Myxococcaceae</taxon>
        <taxon>Corallococcus</taxon>
    </lineage>
</organism>
<accession>A0A3A8PZ37</accession>
<evidence type="ECO:0000313" key="2">
    <source>
        <dbReference type="Proteomes" id="UP000272888"/>
    </source>
</evidence>